<organism evidence="2 3">
    <name type="scientific">Sphingobium boeckii</name>
    <dbReference type="NCBI Taxonomy" id="1082345"/>
    <lineage>
        <taxon>Bacteria</taxon>
        <taxon>Pseudomonadati</taxon>
        <taxon>Pseudomonadota</taxon>
        <taxon>Alphaproteobacteria</taxon>
        <taxon>Sphingomonadales</taxon>
        <taxon>Sphingomonadaceae</taxon>
        <taxon>Sphingobium</taxon>
    </lineage>
</organism>
<dbReference type="RefSeq" id="WP_184018468.1">
    <property type="nucleotide sequence ID" value="NZ_JACIJC010000003.1"/>
</dbReference>
<feature type="compositionally biased region" description="Basic and acidic residues" evidence="1">
    <location>
        <begin position="31"/>
        <end position="47"/>
    </location>
</feature>
<feature type="compositionally biased region" description="Acidic residues" evidence="1">
    <location>
        <begin position="1"/>
        <end position="11"/>
    </location>
</feature>
<evidence type="ECO:0000256" key="1">
    <source>
        <dbReference type="SAM" id="MobiDB-lite"/>
    </source>
</evidence>
<dbReference type="Proteomes" id="UP000549617">
    <property type="component" value="Unassembled WGS sequence"/>
</dbReference>
<evidence type="ECO:0000313" key="2">
    <source>
        <dbReference type="EMBL" id="MBB5686278.1"/>
    </source>
</evidence>
<accession>A0A7W9AIN1</accession>
<dbReference type="EMBL" id="JACIJC010000003">
    <property type="protein sequence ID" value="MBB5686278.1"/>
    <property type="molecule type" value="Genomic_DNA"/>
</dbReference>
<protein>
    <submittedName>
        <fullName evidence="2">Uncharacterized protein</fullName>
    </submittedName>
</protein>
<proteinExistence type="predicted"/>
<sequence>MTSRPDEDDLAPENHNNEQDDEGQAQDVAEDALHRGDDLSEDSEHGGRTNPAQIIPDDVPDLVDRMDAMLRSGIIDNDAFEGEPMHDDEEDGLGQTDRDDDD</sequence>
<comment type="caution">
    <text evidence="2">The sequence shown here is derived from an EMBL/GenBank/DDBJ whole genome shotgun (WGS) entry which is preliminary data.</text>
</comment>
<feature type="compositionally biased region" description="Acidic residues" evidence="1">
    <location>
        <begin position="19"/>
        <end position="30"/>
    </location>
</feature>
<name>A0A7W9AIN1_9SPHN</name>
<reference evidence="2 3" key="1">
    <citation type="submission" date="2020-08" db="EMBL/GenBank/DDBJ databases">
        <title>Genomic Encyclopedia of Type Strains, Phase IV (KMG-IV): sequencing the most valuable type-strain genomes for metagenomic binning, comparative biology and taxonomic classification.</title>
        <authorList>
            <person name="Goeker M."/>
        </authorList>
    </citation>
    <scope>NUCLEOTIDE SEQUENCE [LARGE SCALE GENOMIC DNA]</scope>
    <source>
        <strain evidence="2 3">DSM 25079</strain>
    </source>
</reference>
<feature type="region of interest" description="Disordered" evidence="1">
    <location>
        <begin position="1"/>
        <end position="61"/>
    </location>
</feature>
<feature type="compositionally biased region" description="Acidic residues" evidence="1">
    <location>
        <begin position="78"/>
        <end position="102"/>
    </location>
</feature>
<dbReference type="AlphaFoldDB" id="A0A7W9AIN1"/>
<feature type="region of interest" description="Disordered" evidence="1">
    <location>
        <begin position="74"/>
        <end position="102"/>
    </location>
</feature>
<evidence type="ECO:0000313" key="3">
    <source>
        <dbReference type="Proteomes" id="UP000549617"/>
    </source>
</evidence>
<gene>
    <name evidence="2" type="ORF">FHS49_002294</name>
</gene>
<keyword evidence="3" id="KW-1185">Reference proteome</keyword>